<evidence type="ECO:0000313" key="7">
    <source>
        <dbReference type="Proteomes" id="UP000466345"/>
    </source>
</evidence>
<dbReference type="PANTHER" id="PTHR36836">
    <property type="entry name" value="COLANIC ACID BIOSYNTHESIS PROTEIN WCAK"/>
    <property type="match status" value="1"/>
</dbReference>
<keyword evidence="7" id="KW-1185">Reference proteome</keyword>
<comment type="caution">
    <text evidence="6">The sequence shown here is derived from an EMBL/GenBank/DDBJ whole genome shotgun (WGS) entry which is preliminary data.</text>
</comment>
<sequence>MKVLIVNAFDRGNRGDAALLSVAIRQIREAWPHAEVTVSAFEDPAERPEFDGVPNIGSIRRYVGVEDVPRPRLVVRKALALGLGALAALPGGPAVVRAVARLLPGEMRTEIRELAAADLVVSVGGGHLRGKDDFASDLSIAFLLLPQWLAQRFRVPVVLAPQSFGPFPRRVQKAMVRRVLGGARTVTAREDISLDRLAETGLAPANLIRGKDSAFAFDSASHRDWRTELGIPPDARLLLVTAREWLARPQQDRYEAGMAAAIRRTLEDANSHVVLVPQVTCAFQNDDDRIINRRIAALADDPRLHVLEDDTVDHHDVFALYRSADLILGTRFHSVIFGLVAGVPCAAVEYDHKTRGIMADLGLDDWVVAMEDAAPDTLVPLLDRLAAGADAYRKRLRDIIPGYVADAAAFTGVLRAGARTVAIVTAYYPPKVGGVENYTARIARAAAATGDLRPVVITTRPGVRTVVTEQDGVRVIRLGAWLKLSNTPLSPLWPLQLRYWLRRTGAELVNAHAPVPGLADLAAALPGRLRTSVLTYHAGSMRKNAPGSGTADRITGLYERHVLPRVFARAGALVAVSEGSLAARLPGAVQLTPGVDLDRFTPGPPPSRRPRTLLYAGRLDSTSPWKGVDRLLRAFARLADVPGLRLKLVGGGDALPGLLRLAGELGVADRVDAVGELAGEELVAALREAAVLALPSLTEAESFGLVLVEAMACGTPVVATEVGGVPYTVGHGEAGLLVPPDDPDALAAACRELLLDGDFADRMGAAGRRRAVERYDWNAITDRWLELLRTLPAR</sequence>
<evidence type="ECO:0000256" key="2">
    <source>
        <dbReference type="ARBA" id="ARBA00022679"/>
    </source>
</evidence>
<dbReference type="Pfam" id="PF13439">
    <property type="entry name" value="Glyco_transf_4"/>
    <property type="match status" value="1"/>
</dbReference>
<dbReference type="EMBL" id="WEGJ01000008">
    <property type="protein sequence ID" value="MQY12766.1"/>
    <property type="molecule type" value="Genomic_DNA"/>
</dbReference>
<dbReference type="Pfam" id="PF04230">
    <property type="entry name" value="PS_pyruv_trans"/>
    <property type="match status" value="1"/>
</dbReference>
<feature type="domain" description="Glycosyl transferase family 1" evidence="3">
    <location>
        <begin position="609"/>
        <end position="770"/>
    </location>
</feature>
<feature type="domain" description="Polysaccharide pyruvyl transferase" evidence="4">
    <location>
        <begin position="13"/>
        <end position="352"/>
    </location>
</feature>
<dbReference type="Pfam" id="PF00534">
    <property type="entry name" value="Glycos_transf_1"/>
    <property type="match status" value="1"/>
</dbReference>
<dbReference type="PANTHER" id="PTHR36836:SF1">
    <property type="entry name" value="COLANIC ACID BIOSYNTHESIS PROTEIN WCAK"/>
    <property type="match status" value="1"/>
</dbReference>
<dbReference type="GO" id="GO:0102710">
    <property type="term" value="F:D-inositol-3-phosphate glycosyltransferase activity"/>
    <property type="evidence" value="ECO:0007669"/>
    <property type="project" value="UniProtKB-EC"/>
</dbReference>
<proteinExistence type="predicted"/>
<evidence type="ECO:0000259" key="4">
    <source>
        <dbReference type="Pfam" id="PF04230"/>
    </source>
</evidence>
<dbReference type="InterPro" id="IPR007345">
    <property type="entry name" value="Polysacch_pyruvyl_Trfase"/>
</dbReference>
<evidence type="ECO:0000259" key="3">
    <source>
        <dbReference type="Pfam" id="PF00534"/>
    </source>
</evidence>
<dbReference type="CDD" id="cd03801">
    <property type="entry name" value="GT4_PimA-like"/>
    <property type="match status" value="1"/>
</dbReference>
<name>A0A7K0CH82_9ACTN</name>
<dbReference type="EC" id="2.4.1.250" evidence="6"/>
<gene>
    <name evidence="6" type="primary">mshA_5</name>
    <name evidence="6" type="ORF">SRB5_29050</name>
</gene>
<feature type="domain" description="Glycosyltransferase subfamily 4-like N-terminal" evidence="5">
    <location>
        <begin position="432"/>
        <end position="579"/>
    </location>
</feature>
<dbReference type="OrthoDB" id="7054481at2"/>
<reference evidence="6 7" key="1">
    <citation type="submission" date="2019-10" db="EMBL/GenBank/DDBJ databases">
        <title>Streptomyces smaragdinus sp. nov. and Streptomyces fabii sp. nov., isolated from the gut of fungus growing-termite Macrotermes natalensis.</title>
        <authorList>
            <person name="Schwitalla J."/>
            <person name="Benndorf R."/>
            <person name="Martin K."/>
            <person name="De Beer W."/>
            <person name="Kaster A.-K."/>
            <person name="Vollmers J."/>
            <person name="Poulsen M."/>
            <person name="Beemelmanns C."/>
        </authorList>
    </citation>
    <scope>NUCLEOTIDE SEQUENCE [LARGE SCALE GENOMIC DNA]</scope>
    <source>
        <strain evidence="6 7">RB5</strain>
    </source>
</reference>
<dbReference type="InterPro" id="IPR028098">
    <property type="entry name" value="Glyco_trans_4-like_N"/>
</dbReference>
<accession>A0A7K0CH82</accession>
<dbReference type="RefSeq" id="WP_153452362.1">
    <property type="nucleotide sequence ID" value="NZ_WEGJ01000008.1"/>
</dbReference>
<evidence type="ECO:0000313" key="6">
    <source>
        <dbReference type="EMBL" id="MQY12766.1"/>
    </source>
</evidence>
<dbReference type="InterPro" id="IPR001296">
    <property type="entry name" value="Glyco_trans_1"/>
</dbReference>
<organism evidence="6 7">
    <name type="scientific">Streptomyces smaragdinus</name>
    <dbReference type="NCBI Taxonomy" id="2585196"/>
    <lineage>
        <taxon>Bacteria</taxon>
        <taxon>Bacillati</taxon>
        <taxon>Actinomycetota</taxon>
        <taxon>Actinomycetes</taxon>
        <taxon>Kitasatosporales</taxon>
        <taxon>Streptomycetaceae</taxon>
        <taxon>Streptomyces</taxon>
    </lineage>
</organism>
<evidence type="ECO:0000259" key="5">
    <source>
        <dbReference type="Pfam" id="PF13439"/>
    </source>
</evidence>
<dbReference type="SUPFAM" id="SSF53756">
    <property type="entry name" value="UDP-Glycosyltransferase/glycogen phosphorylase"/>
    <property type="match status" value="2"/>
</dbReference>
<dbReference type="Gene3D" id="3.40.50.2000">
    <property type="entry name" value="Glycogen Phosphorylase B"/>
    <property type="match status" value="3"/>
</dbReference>
<dbReference type="Proteomes" id="UP000466345">
    <property type="component" value="Unassembled WGS sequence"/>
</dbReference>
<evidence type="ECO:0000256" key="1">
    <source>
        <dbReference type="ARBA" id="ARBA00022676"/>
    </source>
</evidence>
<protein>
    <submittedName>
        <fullName evidence="6">D-inositol-3-phosphate glycosyltransferase</fullName>
        <ecNumber evidence="6">2.4.1.250</ecNumber>
    </submittedName>
</protein>
<keyword evidence="2 6" id="KW-0808">Transferase</keyword>
<dbReference type="AlphaFoldDB" id="A0A7K0CH82"/>
<keyword evidence="1 6" id="KW-0328">Glycosyltransferase</keyword>